<dbReference type="EMBL" id="JAHQIW010001078">
    <property type="protein sequence ID" value="KAJ1351462.1"/>
    <property type="molecule type" value="Genomic_DNA"/>
</dbReference>
<organism evidence="1 2">
    <name type="scientific">Parelaphostrongylus tenuis</name>
    <name type="common">Meningeal worm</name>
    <dbReference type="NCBI Taxonomy" id="148309"/>
    <lineage>
        <taxon>Eukaryota</taxon>
        <taxon>Metazoa</taxon>
        <taxon>Ecdysozoa</taxon>
        <taxon>Nematoda</taxon>
        <taxon>Chromadorea</taxon>
        <taxon>Rhabditida</taxon>
        <taxon>Rhabditina</taxon>
        <taxon>Rhabditomorpha</taxon>
        <taxon>Strongyloidea</taxon>
        <taxon>Metastrongylidae</taxon>
        <taxon>Parelaphostrongylus</taxon>
    </lineage>
</organism>
<reference evidence="1" key="1">
    <citation type="submission" date="2021-06" db="EMBL/GenBank/DDBJ databases">
        <title>Parelaphostrongylus tenuis whole genome reference sequence.</title>
        <authorList>
            <person name="Garwood T.J."/>
            <person name="Larsen P.A."/>
            <person name="Fountain-Jones N.M."/>
            <person name="Garbe J.R."/>
            <person name="Macchietto M.G."/>
            <person name="Kania S.A."/>
            <person name="Gerhold R.W."/>
            <person name="Richards J.E."/>
            <person name="Wolf T.M."/>
        </authorList>
    </citation>
    <scope>NUCLEOTIDE SEQUENCE</scope>
    <source>
        <strain evidence="1">MNPRO001-30</strain>
        <tissue evidence="1">Meninges</tissue>
    </source>
</reference>
<accession>A0AAD5QHX1</accession>
<sequence>MGGLLVIAAMNLFGDSAWRPTHGAGDRGRSETTDHVWTVVIPFGISTTSTETPDKKEELDELIRALAADREKLPRMLGNKAKTRSIMSKQSLCISAQVSFVGITQLQYVFIFSRNIGLH</sequence>
<dbReference type="Proteomes" id="UP001196413">
    <property type="component" value="Unassembled WGS sequence"/>
</dbReference>
<keyword evidence="2" id="KW-1185">Reference proteome</keyword>
<proteinExistence type="predicted"/>
<evidence type="ECO:0000313" key="1">
    <source>
        <dbReference type="EMBL" id="KAJ1351462.1"/>
    </source>
</evidence>
<protein>
    <submittedName>
        <fullName evidence="1">Uncharacterized protein</fullName>
    </submittedName>
</protein>
<gene>
    <name evidence="1" type="ORF">KIN20_007471</name>
</gene>
<comment type="caution">
    <text evidence="1">The sequence shown here is derived from an EMBL/GenBank/DDBJ whole genome shotgun (WGS) entry which is preliminary data.</text>
</comment>
<dbReference type="AlphaFoldDB" id="A0AAD5QHX1"/>
<name>A0AAD5QHX1_PARTN</name>
<evidence type="ECO:0000313" key="2">
    <source>
        <dbReference type="Proteomes" id="UP001196413"/>
    </source>
</evidence>